<accession>A0A2S7T257</accession>
<comment type="caution">
    <text evidence="1">The sequence shown here is derived from an EMBL/GenBank/DDBJ whole genome shotgun (WGS) entry which is preliminary data.</text>
</comment>
<keyword evidence="2" id="KW-1185">Reference proteome</keyword>
<gene>
    <name evidence="1" type="ORF">CJD36_003780</name>
</gene>
<dbReference type="RefSeq" id="WP_105037759.1">
    <property type="nucleotide sequence ID" value="NZ_PPSL01000001.1"/>
</dbReference>
<dbReference type="Proteomes" id="UP000239872">
    <property type="component" value="Unassembled WGS sequence"/>
</dbReference>
<evidence type="ECO:0000313" key="1">
    <source>
        <dbReference type="EMBL" id="PQJ12875.1"/>
    </source>
</evidence>
<proteinExistence type="predicted"/>
<dbReference type="AlphaFoldDB" id="A0A2S7T257"/>
<evidence type="ECO:0000313" key="2">
    <source>
        <dbReference type="Proteomes" id="UP000239872"/>
    </source>
</evidence>
<protein>
    <submittedName>
        <fullName evidence="1">Uncharacterized protein</fullName>
    </submittedName>
</protein>
<name>A0A2S7T257_9BACT</name>
<reference evidence="1 2" key="1">
    <citation type="submission" date="2018-01" db="EMBL/GenBank/DDBJ databases">
        <title>A novel member of the phylum Bacteroidetes isolated from glacier ice.</title>
        <authorList>
            <person name="Liu Q."/>
            <person name="Xin Y.-H."/>
        </authorList>
    </citation>
    <scope>NUCLEOTIDE SEQUENCE [LARGE SCALE GENOMIC DNA]</scope>
    <source>
        <strain evidence="1 2">RB1R16</strain>
    </source>
</reference>
<organism evidence="1 2">
    <name type="scientific">Flavipsychrobacter stenotrophus</name>
    <dbReference type="NCBI Taxonomy" id="2077091"/>
    <lineage>
        <taxon>Bacteria</taxon>
        <taxon>Pseudomonadati</taxon>
        <taxon>Bacteroidota</taxon>
        <taxon>Chitinophagia</taxon>
        <taxon>Chitinophagales</taxon>
        <taxon>Chitinophagaceae</taxon>
        <taxon>Flavipsychrobacter</taxon>
    </lineage>
</organism>
<dbReference type="EMBL" id="PPSL01000001">
    <property type="protein sequence ID" value="PQJ12875.1"/>
    <property type="molecule type" value="Genomic_DNA"/>
</dbReference>
<sequence length="185" mass="20610">MRIALIFITLGILLTIPGCTKFSHTSTTVHTQKYSTFNFIFDGTAYNNSLKDSLSSVWTTSNISNIYMGGVPVPVRELNISFYNNRYSLNLVGRKFSVGSPTGIYKIGEGIDSATHYPFTYGQATITGFNNRENNYSSVTDTNSSYITVTEAELHKVKGWFVLKCEDYSHNVSHTVTGDFDIIIP</sequence>